<comment type="caution">
    <text evidence="4">The sequence shown here is derived from an EMBL/GenBank/DDBJ whole genome shotgun (WGS) entry which is preliminary data.</text>
</comment>
<sequence length="384" mass="39730">MSGAEQARRARAYLLRVAEPPALALAGLVAEAGPVRAADLVRTGQAPSAVAGETAARRHLDQVDEDLARAAAVGARLVIPEDEEWPDWPFLALQTAASRRMACGVAPLALWVRGRDLGALTERAVAVVGSRAASGYGEHVAAEFGYGLASRGVTVVSGAAYGIDGAAHRGAVAASGPTVAVLACGIDLAYPAGHTALLDRITGQGAVVTEYPPGLRPARYRFLVRNRLIAALGGGTVVVEAGQRSGAKNTAAITRALGRVLMAVPGPVTSACSVGCHELLRAAEAVPVASVDEIIETVGRIGADLVRPETRPSSRTDELGPEAARVYEALDRKQGSSPDAAAVESGVPLSRVRALLPELELIGLVERRESGWWPVALRKGRGDA</sequence>
<keyword evidence="5" id="KW-1185">Reference proteome</keyword>
<dbReference type="GO" id="GO:0009294">
    <property type="term" value="P:DNA-mediated transformation"/>
    <property type="evidence" value="ECO:0007669"/>
    <property type="project" value="InterPro"/>
</dbReference>
<dbReference type="EMBL" id="JAMTCK010000004">
    <property type="protein sequence ID" value="MCP2165402.1"/>
    <property type="molecule type" value="Genomic_DNA"/>
</dbReference>
<dbReference type="Gene3D" id="1.10.10.10">
    <property type="entry name" value="Winged helix-like DNA-binding domain superfamily/Winged helix DNA-binding domain"/>
    <property type="match status" value="1"/>
</dbReference>
<comment type="similarity">
    <text evidence="1">Belongs to the DprA/Smf family.</text>
</comment>
<dbReference type="InterPro" id="IPR057666">
    <property type="entry name" value="DrpA_SLOG"/>
</dbReference>
<dbReference type="Proteomes" id="UP001206128">
    <property type="component" value="Unassembled WGS sequence"/>
</dbReference>
<reference evidence="4" key="1">
    <citation type="submission" date="2022-06" db="EMBL/GenBank/DDBJ databases">
        <title>Genomic Encyclopedia of Archaeal and Bacterial Type Strains, Phase II (KMG-II): from individual species to whole genera.</title>
        <authorList>
            <person name="Goeker M."/>
        </authorList>
    </citation>
    <scope>NUCLEOTIDE SEQUENCE</scope>
    <source>
        <strain evidence="4">DSM 43935</strain>
    </source>
</reference>
<gene>
    <name evidence="4" type="ORF">LX83_002251</name>
</gene>
<name>A0AAE3GDQ7_9PSEU</name>
<evidence type="ECO:0000256" key="1">
    <source>
        <dbReference type="ARBA" id="ARBA00006525"/>
    </source>
</evidence>
<dbReference type="RefSeq" id="WP_253770109.1">
    <property type="nucleotide sequence ID" value="NZ_JAMTCK010000004.1"/>
</dbReference>
<dbReference type="InterPro" id="IPR036388">
    <property type="entry name" value="WH-like_DNA-bd_sf"/>
</dbReference>
<evidence type="ECO:0000313" key="5">
    <source>
        <dbReference type="Proteomes" id="UP001206128"/>
    </source>
</evidence>
<dbReference type="PANTHER" id="PTHR43022">
    <property type="entry name" value="PROTEIN SMF"/>
    <property type="match status" value="1"/>
</dbReference>
<proteinExistence type="inferred from homology"/>
<dbReference type="SUPFAM" id="SSF102405">
    <property type="entry name" value="MCP/YpsA-like"/>
    <property type="match status" value="1"/>
</dbReference>
<dbReference type="Pfam" id="PF17782">
    <property type="entry name" value="WHD_DprA"/>
    <property type="match status" value="1"/>
</dbReference>
<feature type="domain" description="DprA winged helix" evidence="3">
    <location>
        <begin position="313"/>
        <end position="368"/>
    </location>
</feature>
<dbReference type="Gene3D" id="3.40.50.450">
    <property type="match status" value="1"/>
</dbReference>
<evidence type="ECO:0000259" key="2">
    <source>
        <dbReference type="Pfam" id="PF02481"/>
    </source>
</evidence>
<dbReference type="PANTHER" id="PTHR43022:SF1">
    <property type="entry name" value="PROTEIN SMF"/>
    <property type="match status" value="1"/>
</dbReference>
<evidence type="ECO:0000313" key="4">
    <source>
        <dbReference type="EMBL" id="MCP2165402.1"/>
    </source>
</evidence>
<dbReference type="Pfam" id="PF02481">
    <property type="entry name" value="DNA_processg_A"/>
    <property type="match status" value="1"/>
</dbReference>
<feature type="domain" description="Smf/DprA SLOG" evidence="2">
    <location>
        <begin position="78"/>
        <end position="298"/>
    </location>
</feature>
<dbReference type="InterPro" id="IPR041614">
    <property type="entry name" value="DprA_WH"/>
</dbReference>
<dbReference type="NCBIfam" id="TIGR00732">
    <property type="entry name" value="dprA"/>
    <property type="match status" value="1"/>
</dbReference>
<dbReference type="InterPro" id="IPR003488">
    <property type="entry name" value="DprA"/>
</dbReference>
<evidence type="ECO:0000259" key="3">
    <source>
        <dbReference type="Pfam" id="PF17782"/>
    </source>
</evidence>
<protein>
    <submittedName>
        <fullName evidence="4">DNA processing protein</fullName>
    </submittedName>
</protein>
<dbReference type="AlphaFoldDB" id="A0AAE3GDQ7"/>
<organism evidence="4 5">
    <name type="scientific">Goodfellowiella coeruleoviolacea</name>
    <dbReference type="NCBI Taxonomy" id="334858"/>
    <lineage>
        <taxon>Bacteria</taxon>
        <taxon>Bacillati</taxon>
        <taxon>Actinomycetota</taxon>
        <taxon>Actinomycetes</taxon>
        <taxon>Pseudonocardiales</taxon>
        <taxon>Pseudonocardiaceae</taxon>
        <taxon>Goodfellowiella</taxon>
    </lineage>
</organism>
<accession>A0AAE3GDQ7</accession>